<dbReference type="Proteomes" id="UP000175706">
    <property type="component" value="Unassembled WGS sequence"/>
</dbReference>
<evidence type="ECO:0000313" key="2">
    <source>
        <dbReference type="EMBL" id="TKI76192.1"/>
    </source>
</evidence>
<protein>
    <submittedName>
        <fullName evidence="2">DNA-binding protein</fullName>
    </submittedName>
</protein>
<name>A0A1E8AYF5_BACMY</name>
<evidence type="ECO:0000313" key="4">
    <source>
        <dbReference type="Proteomes" id="UP000305524"/>
    </source>
</evidence>
<dbReference type="EMBL" id="SZOD01001465">
    <property type="protein sequence ID" value="TKI76192.1"/>
    <property type="molecule type" value="Genomic_DNA"/>
</dbReference>
<accession>A0A1E8AYF5</accession>
<dbReference type="EMBL" id="LXLT01000115">
    <property type="protein sequence ID" value="OFD69973.1"/>
    <property type="molecule type" value="Genomic_DNA"/>
</dbReference>
<gene>
    <name evidence="1" type="ORF">BWGOE8_58540</name>
    <name evidence="2" type="ORF">FC701_35430</name>
</gene>
<sequence>MKEIDKYMTPSEAAFYWGIPRETIKNKYSPSLMNEKQINDLERMLQEGLVKYFLHPEGKRKEWIISRQAMYEWFGEPKDK</sequence>
<dbReference type="Pfam" id="PF17443">
    <property type="entry name" value="pXO2-72"/>
    <property type="match status" value="1"/>
</dbReference>
<proteinExistence type="predicted"/>
<evidence type="ECO:0000313" key="1">
    <source>
        <dbReference type="EMBL" id="OFD69973.1"/>
    </source>
</evidence>
<organism evidence="1 3">
    <name type="scientific">Bacillus mycoides</name>
    <dbReference type="NCBI Taxonomy" id="1405"/>
    <lineage>
        <taxon>Bacteria</taxon>
        <taxon>Bacillati</taxon>
        <taxon>Bacillota</taxon>
        <taxon>Bacilli</taxon>
        <taxon>Bacillales</taxon>
        <taxon>Bacillaceae</taxon>
        <taxon>Bacillus</taxon>
        <taxon>Bacillus cereus group</taxon>
    </lineage>
</organism>
<reference evidence="2 4" key="2">
    <citation type="journal article" date="2019" name="Environ. Microbiol.">
        <title>An active ?-lactamase is a part of an orchestrated cell wall stress resistance network of Bacillus subtilis and related rhizosphere species.</title>
        <authorList>
            <person name="Bucher T."/>
            <person name="Keren-Paz A."/>
            <person name="Hausser J."/>
            <person name="Olender T."/>
            <person name="Cytryn E."/>
            <person name="Kolodkin-Gal I."/>
        </authorList>
    </citation>
    <scope>NUCLEOTIDE SEQUENCE [LARGE SCALE GENOMIC DNA]</scope>
    <source>
        <strain evidence="2 4">I186</strain>
    </source>
</reference>
<dbReference type="Proteomes" id="UP000305524">
    <property type="component" value="Unassembled WGS sequence"/>
</dbReference>
<dbReference type="InterPro" id="IPR020250">
    <property type="entry name" value="Plasmid_pXO2-72"/>
</dbReference>
<dbReference type="RefSeq" id="WP_002139963.1">
    <property type="nucleotide sequence ID" value="NZ_CP035955.1"/>
</dbReference>
<evidence type="ECO:0000313" key="3">
    <source>
        <dbReference type="Proteomes" id="UP000175706"/>
    </source>
</evidence>
<dbReference type="GO" id="GO:0003677">
    <property type="term" value="F:DNA binding"/>
    <property type="evidence" value="ECO:0007669"/>
    <property type="project" value="UniProtKB-KW"/>
</dbReference>
<comment type="caution">
    <text evidence="1">The sequence shown here is derived from an EMBL/GenBank/DDBJ whole genome shotgun (WGS) entry which is preliminary data.</text>
</comment>
<reference evidence="1 3" key="1">
    <citation type="submission" date="2016-05" db="EMBL/GenBank/DDBJ databases">
        <title>Bacillus thuringiensis and Bacillus weihenstephanensis as novel biocontrol agents of wilt causing Verticillium species.</title>
        <authorList>
            <person name="Hollensteiner J."/>
            <person name="Wemheuer F."/>
            <person name="Harting R."/>
            <person name="Kolarzyk A."/>
            <person name="Diaz-Valerio S."/>
            <person name="Poehlein A."/>
            <person name="Brzuszkiewicz E."/>
            <person name="Nesemann K."/>
            <person name="Braus-Stromeyer S."/>
            <person name="Braus G."/>
            <person name="Daniel R."/>
            <person name="Liesegang H."/>
        </authorList>
    </citation>
    <scope>NUCLEOTIDE SEQUENCE [LARGE SCALE GENOMIC DNA]</scope>
    <source>
        <strain evidence="1 3">GOE8</strain>
    </source>
</reference>
<keyword evidence="2" id="KW-0238">DNA-binding</keyword>
<dbReference type="AlphaFoldDB" id="A0A1E8AYF5"/>